<protein>
    <submittedName>
        <fullName evidence="3">Uncharacterized protein</fullName>
    </submittedName>
</protein>
<keyword evidence="4" id="KW-1185">Reference proteome</keyword>
<feature type="region of interest" description="Disordered" evidence="1">
    <location>
        <begin position="74"/>
        <end position="121"/>
    </location>
</feature>
<evidence type="ECO:0000256" key="2">
    <source>
        <dbReference type="SAM" id="SignalP"/>
    </source>
</evidence>
<dbReference type="EMBL" id="CAXAMM010042095">
    <property type="protein sequence ID" value="CAK9102954.1"/>
    <property type="molecule type" value="Genomic_DNA"/>
</dbReference>
<feature type="chain" id="PRO_5045947444" evidence="2">
    <location>
        <begin position="18"/>
        <end position="121"/>
    </location>
</feature>
<sequence length="121" mass="14253">MIRLLLIFIHLANGAEAPKEEENTSRMMRRNEELRPMQEITIFRVDADAETEEIATLNAEVLTLRRTKEHLQHLLRTHRKPREHRAAQRQLMPGRQGEDQKKNIAAKPKRRGSRERKAMRG</sequence>
<accession>A0ABP0RRM4</accession>
<dbReference type="Proteomes" id="UP001642464">
    <property type="component" value="Unassembled WGS sequence"/>
</dbReference>
<proteinExistence type="predicted"/>
<gene>
    <name evidence="3" type="ORF">SCF082_LOCUS48105</name>
</gene>
<evidence type="ECO:0000313" key="4">
    <source>
        <dbReference type="Proteomes" id="UP001642464"/>
    </source>
</evidence>
<feature type="signal peptide" evidence="2">
    <location>
        <begin position="1"/>
        <end position="17"/>
    </location>
</feature>
<keyword evidence="2" id="KW-0732">Signal</keyword>
<evidence type="ECO:0000256" key="1">
    <source>
        <dbReference type="SAM" id="MobiDB-lite"/>
    </source>
</evidence>
<comment type="caution">
    <text evidence="3">The sequence shown here is derived from an EMBL/GenBank/DDBJ whole genome shotgun (WGS) entry which is preliminary data.</text>
</comment>
<name>A0ABP0RRM4_9DINO</name>
<reference evidence="3 4" key="1">
    <citation type="submission" date="2024-02" db="EMBL/GenBank/DDBJ databases">
        <authorList>
            <person name="Chen Y."/>
            <person name="Shah S."/>
            <person name="Dougan E. K."/>
            <person name="Thang M."/>
            <person name="Chan C."/>
        </authorList>
    </citation>
    <scope>NUCLEOTIDE SEQUENCE [LARGE SCALE GENOMIC DNA]</scope>
</reference>
<feature type="compositionally biased region" description="Basic residues" evidence="1">
    <location>
        <begin position="74"/>
        <end position="83"/>
    </location>
</feature>
<organism evidence="3 4">
    <name type="scientific">Durusdinium trenchii</name>
    <dbReference type="NCBI Taxonomy" id="1381693"/>
    <lineage>
        <taxon>Eukaryota</taxon>
        <taxon>Sar</taxon>
        <taxon>Alveolata</taxon>
        <taxon>Dinophyceae</taxon>
        <taxon>Suessiales</taxon>
        <taxon>Symbiodiniaceae</taxon>
        <taxon>Durusdinium</taxon>
    </lineage>
</organism>
<evidence type="ECO:0000313" key="3">
    <source>
        <dbReference type="EMBL" id="CAK9102954.1"/>
    </source>
</evidence>